<dbReference type="SUPFAM" id="SSF52402">
    <property type="entry name" value="Adenine nucleotide alpha hydrolases-like"/>
    <property type="match status" value="1"/>
</dbReference>
<dbReference type="EMBL" id="PIDS01000665">
    <property type="protein sequence ID" value="PLL36671.1"/>
    <property type="molecule type" value="Genomic_DNA"/>
</dbReference>
<evidence type="ECO:0000256" key="4">
    <source>
        <dbReference type="ARBA" id="ARBA00022741"/>
    </source>
</evidence>
<sequence>MKRAVVVFSGGQDSTTCLAQALQQYDEVHCVTFDYGQRHRAEIDVARELALKLGPVAHKVLDVTLLNELAVSSLTRDSIPVPDYEPDASGIPNTFVPGRNILFLT</sequence>
<name>A0A2J4R024_9ENTR</name>
<dbReference type="EC" id="6.3.4.20" evidence="9"/>
<evidence type="ECO:0000256" key="1">
    <source>
        <dbReference type="ARBA" id="ARBA00005061"/>
    </source>
</evidence>
<protein>
    <recommendedName>
        <fullName evidence="9">7-cyano-7-deazaguanine synthase</fullName>
        <ecNumber evidence="9">6.3.4.20</ecNumber>
    </recommendedName>
</protein>
<comment type="catalytic activity">
    <reaction evidence="10">
        <text>7-carboxy-7-carbaguanine + NH4(+) + 2 ATP = 7-cyano-7-carbaguanine + 2 AMP + 2 diphosphate + 2 H(+)</text>
        <dbReference type="Rhea" id="RHEA:27982"/>
        <dbReference type="ChEBI" id="CHEBI:15378"/>
        <dbReference type="ChEBI" id="CHEBI:28938"/>
        <dbReference type="ChEBI" id="CHEBI:30616"/>
        <dbReference type="ChEBI" id="CHEBI:33019"/>
        <dbReference type="ChEBI" id="CHEBI:45075"/>
        <dbReference type="ChEBI" id="CHEBI:61036"/>
        <dbReference type="ChEBI" id="CHEBI:456215"/>
        <dbReference type="EC" id="6.3.4.20"/>
    </reaction>
</comment>
<dbReference type="InterPro" id="IPR014729">
    <property type="entry name" value="Rossmann-like_a/b/a_fold"/>
</dbReference>
<reference evidence="11 12" key="1">
    <citation type="submission" date="2017-11" db="EMBL/GenBank/DDBJ databases">
        <authorList>
            <person name="Han C.G."/>
        </authorList>
    </citation>
    <scope>NUCLEOTIDE SEQUENCE [LARGE SCALE GENOMIC DNA]</scope>
    <source>
        <strain evidence="11 12">A11</strain>
    </source>
</reference>
<dbReference type="Pfam" id="PF06508">
    <property type="entry name" value="QueC"/>
    <property type="match status" value="1"/>
</dbReference>
<evidence type="ECO:0000313" key="11">
    <source>
        <dbReference type="EMBL" id="PLL36671.1"/>
    </source>
</evidence>
<evidence type="ECO:0000256" key="7">
    <source>
        <dbReference type="ARBA" id="ARBA00022840"/>
    </source>
</evidence>
<dbReference type="InterPro" id="IPR018317">
    <property type="entry name" value="QueC"/>
</dbReference>
<evidence type="ECO:0000256" key="9">
    <source>
        <dbReference type="ARBA" id="ARBA00039149"/>
    </source>
</evidence>
<proteinExistence type="inferred from homology"/>
<organism evidence="11 12">
    <name type="scientific">Klebsiella michiganensis</name>
    <dbReference type="NCBI Taxonomy" id="1134687"/>
    <lineage>
        <taxon>Bacteria</taxon>
        <taxon>Pseudomonadati</taxon>
        <taxon>Pseudomonadota</taxon>
        <taxon>Gammaproteobacteria</taxon>
        <taxon>Enterobacterales</taxon>
        <taxon>Enterobacteriaceae</taxon>
        <taxon>Klebsiella/Raoultella group</taxon>
        <taxon>Klebsiella</taxon>
    </lineage>
</organism>
<evidence type="ECO:0000256" key="10">
    <source>
        <dbReference type="ARBA" id="ARBA00047890"/>
    </source>
</evidence>
<dbReference type="GO" id="GO:0016874">
    <property type="term" value="F:ligase activity"/>
    <property type="evidence" value="ECO:0007669"/>
    <property type="project" value="UniProtKB-KW"/>
</dbReference>
<keyword evidence="5" id="KW-0671">Queuosine biosynthesis</keyword>
<dbReference type="AlphaFoldDB" id="A0A2J4R024"/>
<dbReference type="Proteomes" id="UP000234505">
    <property type="component" value="Unassembled WGS sequence"/>
</dbReference>
<comment type="pathway">
    <text evidence="1">Purine metabolism; 7-cyano-7-deazaguanine biosynthesis.</text>
</comment>
<keyword evidence="4" id="KW-0547">Nucleotide-binding</keyword>
<keyword evidence="2" id="KW-0436">Ligase</keyword>
<dbReference type="GO" id="GO:0008616">
    <property type="term" value="P:tRNA queuosine(34) biosynthetic process"/>
    <property type="evidence" value="ECO:0007669"/>
    <property type="project" value="UniProtKB-KW"/>
</dbReference>
<keyword evidence="7" id="KW-0067">ATP-binding</keyword>
<comment type="similarity">
    <text evidence="8">Belongs to the QueC family.</text>
</comment>
<keyword evidence="6" id="KW-0862">Zinc</keyword>
<feature type="non-terminal residue" evidence="11">
    <location>
        <position position="105"/>
    </location>
</feature>
<dbReference type="GO" id="GO:0046872">
    <property type="term" value="F:metal ion binding"/>
    <property type="evidence" value="ECO:0007669"/>
    <property type="project" value="UniProtKB-KW"/>
</dbReference>
<evidence type="ECO:0000256" key="6">
    <source>
        <dbReference type="ARBA" id="ARBA00022833"/>
    </source>
</evidence>
<evidence type="ECO:0000256" key="2">
    <source>
        <dbReference type="ARBA" id="ARBA00022598"/>
    </source>
</evidence>
<dbReference type="PANTHER" id="PTHR42914">
    <property type="entry name" value="7-CYANO-7-DEAZAGUANINE SYNTHASE"/>
    <property type="match status" value="1"/>
</dbReference>
<dbReference type="Gene3D" id="3.40.50.620">
    <property type="entry name" value="HUPs"/>
    <property type="match status" value="1"/>
</dbReference>
<gene>
    <name evidence="11" type="ORF">CWN50_18575</name>
</gene>
<evidence type="ECO:0000256" key="5">
    <source>
        <dbReference type="ARBA" id="ARBA00022785"/>
    </source>
</evidence>
<evidence type="ECO:0000256" key="8">
    <source>
        <dbReference type="ARBA" id="ARBA00037993"/>
    </source>
</evidence>
<evidence type="ECO:0000313" key="12">
    <source>
        <dbReference type="Proteomes" id="UP000234505"/>
    </source>
</evidence>
<reference evidence="11 12" key="2">
    <citation type="submission" date="2018-01" db="EMBL/GenBank/DDBJ databases">
        <title>Genomic study of Klebsiella pneumoniae.</title>
        <authorList>
            <person name="Yang Y."/>
            <person name="Bicalho R."/>
        </authorList>
    </citation>
    <scope>NUCLEOTIDE SEQUENCE [LARGE SCALE GENOMIC DNA]</scope>
    <source>
        <strain evidence="11 12">A11</strain>
    </source>
</reference>
<keyword evidence="3" id="KW-0479">Metal-binding</keyword>
<accession>A0A2J4R024</accession>
<evidence type="ECO:0000256" key="3">
    <source>
        <dbReference type="ARBA" id="ARBA00022723"/>
    </source>
</evidence>
<dbReference type="GO" id="GO:0005524">
    <property type="term" value="F:ATP binding"/>
    <property type="evidence" value="ECO:0007669"/>
    <property type="project" value="UniProtKB-KW"/>
</dbReference>
<comment type="caution">
    <text evidence="11">The sequence shown here is derived from an EMBL/GenBank/DDBJ whole genome shotgun (WGS) entry which is preliminary data.</text>
</comment>
<dbReference type="PANTHER" id="PTHR42914:SF1">
    <property type="entry name" value="7-CYANO-7-DEAZAGUANINE SYNTHASE"/>
    <property type="match status" value="1"/>
</dbReference>